<feature type="compositionally biased region" description="Basic residues" evidence="1">
    <location>
        <begin position="232"/>
        <end position="241"/>
    </location>
</feature>
<sequence>MAHVSGERVSAFTAEELEKLVDGVVPQYTLLCGPPDKQVSAHQKNGIWRAIAKEVRTLGVFDRRSTHYCKRCEDLCRWAKKTVEVQLGLASKQGRGVRHTMTPLMFCILAVAYLELDGHLKASQPPQGANIDLFPTPPPRHSPQARVSRTQPSTSATKSPSNVDPAAPRGSKGALVREASVPPTPAKEQTIPPPAKVKKGPACSRGKDDDPPSKASSKPPADRAKGKTPSAKVRKGQKTRGKALQPTEDAGESLVPTSRTASPATCTAAAPAQAPPPAPPTAPPLPPLLSAAASPPGSRLRLKEKGWSLPPPLAAPAPAPRPAPSAVLP</sequence>
<evidence type="ECO:0000256" key="1">
    <source>
        <dbReference type="SAM" id="MobiDB-lite"/>
    </source>
</evidence>
<dbReference type="EMBL" id="JANPWB010000007">
    <property type="protein sequence ID" value="KAJ1169209.1"/>
    <property type="molecule type" value="Genomic_DNA"/>
</dbReference>
<feature type="region of interest" description="Disordered" evidence="1">
    <location>
        <begin position="126"/>
        <end position="329"/>
    </location>
</feature>
<dbReference type="Proteomes" id="UP001066276">
    <property type="component" value="Chromosome 4_1"/>
</dbReference>
<protein>
    <recommendedName>
        <fullName evidence="2">Myb/SANT-like DNA-binding domain-containing protein</fullName>
    </recommendedName>
</protein>
<comment type="caution">
    <text evidence="3">The sequence shown here is derived from an EMBL/GenBank/DDBJ whole genome shotgun (WGS) entry which is preliminary data.</text>
</comment>
<name>A0AAV7SZB5_PLEWA</name>
<feature type="compositionally biased region" description="Low complexity" evidence="1">
    <location>
        <begin position="256"/>
        <end position="272"/>
    </location>
</feature>
<evidence type="ECO:0000313" key="3">
    <source>
        <dbReference type="EMBL" id="KAJ1169209.1"/>
    </source>
</evidence>
<gene>
    <name evidence="3" type="ORF">NDU88_001115</name>
</gene>
<proteinExistence type="predicted"/>
<feature type="domain" description="Myb/SANT-like DNA-binding" evidence="2">
    <location>
        <begin position="8"/>
        <end position="81"/>
    </location>
</feature>
<feature type="compositionally biased region" description="Pro residues" evidence="1">
    <location>
        <begin position="309"/>
        <end position="323"/>
    </location>
</feature>
<dbReference type="Pfam" id="PF13873">
    <property type="entry name" value="Myb_DNA-bind_5"/>
    <property type="match status" value="1"/>
</dbReference>
<keyword evidence="4" id="KW-1185">Reference proteome</keyword>
<feature type="compositionally biased region" description="Polar residues" evidence="1">
    <location>
        <begin position="145"/>
        <end position="162"/>
    </location>
</feature>
<feature type="compositionally biased region" description="Pro residues" evidence="1">
    <location>
        <begin position="273"/>
        <end position="287"/>
    </location>
</feature>
<accession>A0AAV7SZB5</accession>
<reference evidence="3" key="1">
    <citation type="journal article" date="2022" name="bioRxiv">
        <title>Sequencing and chromosome-scale assembly of the giantPleurodeles waltlgenome.</title>
        <authorList>
            <person name="Brown T."/>
            <person name="Elewa A."/>
            <person name="Iarovenko S."/>
            <person name="Subramanian E."/>
            <person name="Araus A.J."/>
            <person name="Petzold A."/>
            <person name="Susuki M."/>
            <person name="Suzuki K.-i.T."/>
            <person name="Hayashi T."/>
            <person name="Toyoda A."/>
            <person name="Oliveira C."/>
            <person name="Osipova E."/>
            <person name="Leigh N.D."/>
            <person name="Simon A."/>
            <person name="Yun M.H."/>
        </authorList>
    </citation>
    <scope>NUCLEOTIDE SEQUENCE</scope>
    <source>
        <strain evidence="3">20211129_DDA</strain>
        <tissue evidence="3">Liver</tissue>
    </source>
</reference>
<dbReference type="AlphaFoldDB" id="A0AAV7SZB5"/>
<evidence type="ECO:0000313" key="4">
    <source>
        <dbReference type="Proteomes" id="UP001066276"/>
    </source>
</evidence>
<dbReference type="InterPro" id="IPR028002">
    <property type="entry name" value="Myb_DNA-bind_5"/>
</dbReference>
<evidence type="ECO:0000259" key="2">
    <source>
        <dbReference type="Pfam" id="PF13873"/>
    </source>
</evidence>
<organism evidence="3 4">
    <name type="scientific">Pleurodeles waltl</name>
    <name type="common">Iberian ribbed newt</name>
    <dbReference type="NCBI Taxonomy" id="8319"/>
    <lineage>
        <taxon>Eukaryota</taxon>
        <taxon>Metazoa</taxon>
        <taxon>Chordata</taxon>
        <taxon>Craniata</taxon>
        <taxon>Vertebrata</taxon>
        <taxon>Euteleostomi</taxon>
        <taxon>Amphibia</taxon>
        <taxon>Batrachia</taxon>
        <taxon>Caudata</taxon>
        <taxon>Salamandroidea</taxon>
        <taxon>Salamandridae</taxon>
        <taxon>Pleurodelinae</taxon>
        <taxon>Pleurodeles</taxon>
    </lineage>
</organism>